<keyword evidence="7 8" id="KW-0472">Membrane</keyword>
<dbReference type="PANTHER" id="PTHR46494">
    <property type="entry name" value="CORA FAMILY METAL ION TRANSPORTER (EUROFUNG)"/>
    <property type="match status" value="1"/>
</dbReference>
<name>A0A8J4EKX7_9ACTN</name>
<sequence>MAQLRVYREGADDGADVSLDAGLDLVGSPGTVVWIDLGPDDGAQVPPAIVDRLGLHPAAVRDALAAHPRSSYQHYPQHDFLSGRTVSFDPERAEVRQAPFAAFLTETALLTVHHGADFPRAAAVEHCDAASASVHGDPGFLLHGVLEAVVQGQYQAVSALDAALDDLEDQLFTGNPNDMYVQRRSHDLRKCVVQLRRYTLPTADCLDRLISTNDNLINDHLLTYFRGLSDHANRVSEWTDSQRDTVSTILQTRMALADSRMNVISKKVSGWAALIGVPALITGFFGINVPYPGVGRVWGFAVCCAVLVGSFAALYATFKRHDWL</sequence>
<keyword evidence="5 8" id="KW-0812">Transmembrane</keyword>
<dbReference type="Gene3D" id="3.30.460.20">
    <property type="entry name" value="CorA soluble domain-like"/>
    <property type="match status" value="1"/>
</dbReference>
<comment type="subcellular location">
    <subcellularLocation>
        <location evidence="1">Cell membrane</location>
        <topology evidence="1">Multi-pass membrane protein</topology>
    </subcellularLocation>
</comment>
<dbReference type="CDD" id="cd12822">
    <property type="entry name" value="TmCorA-like"/>
    <property type="match status" value="1"/>
</dbReference>
<organism evidence="9 10">
    <name type="scientific">Actinocatenispora comari</name>
    <dbReference type="NCBI Taxonomy" id="2807577"/>
    <lineage>
        <taxon>Bacteria</taxon>
        <taxon>Bacillati</taxon>
        <taxon>Actinomycetota</taxon>
        <taxon>Actinomycetes</taxon>
        <taxon>Micromonosporales</taxon>
        <taxon>Micromonosporaceae</taxon>
        <taxon>Actinocatenispora</taxon>
    </lineage>
</organism>
<evidence type="ECO:0000313" key="9">
    <source>
        <dbReference type="EMBL" id="GIL24984.1"/>
    </source>
</evidence>
<dbReference type="GO" id="GO:0015087">
    <property type="term" value="F:cobalt ion transmembrane transporter activity"/>
    <property type="evidence" value="ECO:0007669"/>
    <property type="project" value="TreeGrafter"/>
</dbReference>
<keyword evidence="3" id="KW-0813">Transport</keyword>
<dbReference type="InterPro" id="IPR002523">
    <property type="entry name" value="MgTranspt_CorA/ZnTranspt_ZntB"/>
</dbReference>
<evidence type="ECO:0000256" key="7">
    <source>
        <dbReference type="ARBA" id="ARBA00023136"/>
    </source>
</evidence>
<proteinExistence type="inferred from homology"/>
<dbReference type="SUPFAM" id="SSF144083">
    <property type="entry name" value="Magnesium transport protein CorA, transmembrane region"/>
    <property type="match status" value="1"/>
</dbReference>
<dbReference type="GO" id="GO:0015095">
    <property type="term" value="F:magnesium ion transmembrane transporter activity"/>
    <property type="evidence" value="ECO:0007669"/>
    <property type="project" value="TreeGrafter"/>
</dbReference>
<dbReference type="Proteomes" id="UP000614996">
    <property type="component" value="Unassembled WGS sequence"/>
</dbReference>
<dbReference type="PANTHER" id="PTHR46494:SF1">
    <property type="entry name" value="CORA FAMILY METAL ION TRANSPORTER (EUROFUNG)"/>
    <property type="match status" value="1"/>
</dbReference>
<feature type="transmembrane region" description="Helical" evidence="8">
    <location>
        <begin position="270"/>
        <end position="291"/>
    </location>
</feature>
<evidence type="ECO:0000256" key="4">
    <source>
        <dbReference type="ARBA" id="ARBA00022475"/>
    </source>
</evidence>
<dbReference type="GO" id="GO:0005886">
    <property type="term" value="C:plasma membrane"/>
    <property type="evidence" value="ECO:0007669"/>
    <property type="project" value="UniProtKB-SubCell"/>
</dbReference>
<feature type="transmembrane region" description="Helical" evidence="8">
    <location>
        <begin position="297"/>
        <end position="318"/>
    </location>
</feature>
<dbReference type="Pfam" id="PF01544">
    <property type="entry name" value="CorA"/>
    <property type="match status" value="1"/>
</dbReference>
<dbReference type="InterPro" id="IPR045861">
    <property type="entry name" value="CorA_cytoplasmic_dom"/>
</dbReference>
<evidence type="ECO:0000256" key="8">
    <source>
        <dbReference type="SAM" id="Phobius"/>
    </source>
</evidence>
<comment type="similarity">
    <text evidence="2">Belongs to the CorA metal ion transporter (MIT) (TC 1.A.35) family.</text>
</comment>
<dbReference type="SUPFAM" id="SSF143865">
    <property type="entry name" value="CorA soluble domain-like"/>
    <property type="match status" value="1"/>
</dbReference>
<keyword evidence="10" id="KW-1185">Reference proteome</keyword>
<dbReference type="Gene3D" id="1.20.58.340">
    <property type="entry name" value="Magnesium transport protein CorA, transmembrane region"/>
    <property type="match status" value="2"/>
</dbReference>
<reference evidence="10" key="1">
    <citation type="journal article" date="2021" name="Int. J. Syst. Evol. Microbiol.">
        <title>Actinocatenispora comari sp. nov., an endophytic actinomycete isolated from aerial parts of Comarum salesowianum.</title>
        <authorList>
            <person name="Oyunbileg N."/>
            <person name="Iizaka Y."/>
            <person name="Hamada M."/>
            <person name="Davaapurev B.O."/>
            <person name="Fukumoto A."/>
            <person name="Tsetseg B."/>
            <person name="Kato F."/>
            <person name="Tamura T."/>
            <person name="Batkhuu J."/>
            <person name="Anzai Y."/>
        </authorList>
    </citation>
    <scope>NUCLEOTIDE SEQUENCE [LARGE SCALE GENOMIC DNA]</scope>
    <source>
        <strain evidence="10">NUM-2625</strain>
    </source>
</reference>
<evidence type="ECO:0000256" key="5">
    <source>
        <dbReference type="ARBA" id="ARBA00022692"/>
    </source>
</evidence>
<comment type="caution">
    <text evidence="9">The sequence shown here is derived from an EMBL/GenBank/DDBJ whole genome shotgun (WGS) entry which is preliminary data.</text>
</comment>
<evidence type="ECO:0000256" key="1">
    <source>
        <dbReference type="ARBA" id="ARBA00004651"/>
    </source>
</evidence>
<dbReference type="AlphaFoldDB" id="A0A8J4EKX7"/>
<keyword evidence="6 8" id="KW-1133">Transmembrane helix</keyword>
<evidence type="ECO:0000256" key="3">
    <source>
        <dbReference type="ARBA" id="ARBA00022448"/>
    </source>
</evidence>
<dbReference type="EMBL" id="BOPO01000002">
    <property type="protein sequence ID" value="GIL24984.1"/>
    <property type="molecule type" value="Genomic_DNA"/>
</dbReference>
<dbReference type="GO" id="GO:0000287">
    <property type="term" value="F:magnesium ion binding"/>
    <property type="evidence" value="ECO:0007669"/>
    <property type="project" value="TreeGrafter"/>
</dbReference>
<accession>A0A8J4EKX7</accession>
<evidence type="ECO:0000256" key="2">
    <source>
        <dbReference type="ARBA" id="ARBA00009765"/>
    </source>
</evidence>
<evidence type="ECO:0000256" key="6">
    <source>
        <dbReference type="ARBA" id="ARBA00022989"/>
    </source>
</evidence>
<keyword evidence="4" id="KW-1003">Cell membrane</keyword>
<evidence type="ECO:0000313" key="10">
    <source>
        <dbReference type="Proteomes" id="UP000614996"/>
    </source>
</evidence>
<dbReference type="GO" id="GO:0050897">
    <property type="term" value="F:cobalt ion binding"/>
    <property type="evidence" value="ECO:0007669"/>
    <property type="project" value="TreeGrafter"/>
</dbReference>
<gene>
    <name evidence="9" type="ORF">NUM_02390</name>
</gene>
<dbReference type="RefSeq" id="WP_207122587.1">
    <property type="nucleotide sequence ID" value="NZ_BOPO01000002.1"/>
</dbReference>
<protein>
    <submittedName>
        <fullName evidence="9">Magnesium transporter CorA</fullName>
    </submittedName>
</protein>
<dbReference type="InterPro" id="IPR045863">
    <property type="entry name" value="CorA_TM1_TM2"/>
</dbReference>